<dbReference type="GO" id="GO:0017004">
    <property type="term" value="P:cytochrome complex assembly"/>
    <property type="evidence" value="ECO:0007669"/>
    <property type="project" value="UniProtKB-KW"/>
</dbReference>
<dbReference type="PANTHER" id="PTHR37531:SF1">
    <property type="entry name" value="HEME EXPORTER PROTEIN D"/>
    <property type="match status" value="1"/>
</dbReference>
<gene>
    <name evidence="13" type="primary">ccmD</name>
    <name evidence="13" type="ORF">ETQ85_06115</name>
</gene>
<evidence type="ECO:0000256" key="8">
    <source>
        <dbReference type="ARBA" id="ARBA00022692"/>
    </source>
</evidence>
<reference evidence="13 14" key="1">
    <citation type="submission" date="2019-01" db="EMBL/GenBank/DDBJ databases">
        <title>Zoogloea oleivorans genome sequencing and assembly.</title>
        <authorList>
            <person name="Tancsics A."/>
            <person name="Farkas M."/>
            <person name="Kriszt B."/>
            <person name="Maroti G."/>
            <person name="Horvath B."/>
        </authorList>
    </citation>
    <scope>NUCLEOTIDE SEQUENCE [LARGE SCALE GENOMIC DNA]</scope>
    <source>
        <strain evidence="13 14">Buc</strain>
    </source>
</reference>
<evidence type="ECO:0000256" key="7">
    <source>
        <dbReference type="ARBA" id="ARBA00022519"/>
    </source>
</evidence>
<dbReference type="GO" id="GO:1903607">
    <property type="term" value="P:cytochrome c biosynthetic process"/>
    <property type="evidence" value="ECO:0007669"/>
    <property type="project" value="TreeGrafter"/>
</dbReference>
<keyword evidence="6 12" id="KW-1003">Cell membrane</keyword>
<dbReference type="InterPro" id="IPR007078">
    <property type="entry name" value="Haem_export_protD_CcmD"/>
</dbReference>
<keyword evidence="10 12" id="KW-1133">Transmembrane helix</keyword>
<proteinExistence type="inferred from homology"/>
<dbReference type="GO" id="GO:0015886">
    <property type="term" value="P:heme transport"/>
    <property type="evidence" value="ECO:0007669"/>
    <property type="project" value="InterPro"/>
</dbReference>
<keyword evidence="5 12" id="KW-0813">Transport</keyword>
<sequence length="60" mass="6889">MNWGSTSEFFAMGGYGLYVWGSFGVTALTLLIETLLVRKRFSDTRRALRRELAADRENQE</sequence>
<dbReference type="Pfam" id="PF04995">
    <property type="entry name" value="CcmD"/>
    <property type="match status" value="1"/>
</dbReference>
<dbReference type="PANTHER" id="PTHR37531">
    <property type="entry name" value="HEME EXPORTER PROTEIN D"/>
    <property type="match status" value="1"/>
</dbReference>
<protein>
    <recommendedName>
        <fullName evidence="4 12">Heme exporter protein D</fullName>
    </recommendedName>
</protein>
<comment type="caution">
    <text evidence="13">The sequence shown here is derived from an EMBL/GenBank/DDBJ whole genome shotgun (WGS) entry which is preliminary data.</text>
</comment>
<evidence type="ECO:0000256" key="5">
    <source>
        <dbReference type="ARBA" id="ARBA00022448"/>
    </source>
</evidence>
<keyword evidence="7 12" id="KW-0997">Cell inner membrane</keyword>
<dbReference type="OrthoDB" id="9815607at2"/>
<name>A0A6C2D242_9RHOO</name>
<evidence type="ECO:0000256" key="12">
    <source>
        <dbReference type="RuleBase" id="RU363101"/>
    </source>
</evidence>
<evidence type="ECO:0000256" key="2">
    <source>
        <dbReference type="ARBA" id="ARBA00004377"/>
    </source>
</evidence>
<comment type="function">
    <text evidence="1 12">Required for the export of heme to the periplasm for the biogenesis of c-type cytochromes.</text>
</comment>
<evidence type="ECO:0000256" key="11">
    <source>
        <dbReference type="ARBA" id="ARBA00023136"/>
    </source>
</evidence>
<dbReference type="RefSeq" id="WP_148578175.1">
    <property type="nucleotide sequence ID" value="NZ_JAVEUW010000016.1"/>
</dbReference>
<evidence type="ECO:0000313" key="13">
    <source>
        <dbReference type="EMBL" id="TYC60086.1"/>
    </source>
</evidence>
<accession>A0A6C2D242</accession>
<dbReference type="EMBL" id="SDKK01000005">
    <property type="protein sequence ID" value="TYC60086.1"/>
    <property type="molecule type" value="Genomic_DNA"/>
</dbReference>
<dbReference type="NCBIfam" id="TIGR03141">
    <property type="entry name" value="cytochro_ccmD"/>
    <property type="match status" value="1"/>
</dbReference>
<keyword evidence="11 12" id="KW-0472">Membrane</keyword>
<evidence type="ECO:0000256" key="4">
    <source>
        <dbReference type="ARBA" id="ARBA00016461"/>
    </source>
</evidence>
<organism evidence="13 14">
    <name type="scientific">Zoogloea oleivorans</name>
    <dbReference type="NCBI Taxonomy" id="1552750"/>
    <lineage>
        <taxon>Bacteria</taxon>
        <taxon>Pseudomonadati</taxon>
        <taxon>Pseudomonadota</taxon>
        <taxon>Betaproteobacteria</taxon>
        <taxon>Rhodocyclales</taxon>
        <taxon>Zoogloeaceae</taxon>
        <taxon>Zoogloea</taxon>
    </lineage>
</organism>
<comment type="subcellular location">
    <subcellularLocation>
        <location evidence="2 12">Cell inner membrane</location>
        <topology evidence="2 12">Single-pass membrane protein</topology>
    </subcellularLocation>
</comment>
<feature type="transmembrane region" description="Helical" evidence="12">
    <location>
        <begin position="15"/>
        <end position="36"/>
    </location>
</feature>
<dbReference type="AlphaFoldDB" id="A0A6C2D242"/>
<keyword evidence="9 12" id="KW-0201">Cytochrome c-type biogenesis</keyword>
<dbReference type="GO" id="GO:0005886">
    <property type="term" value="C:plasma membrane"/>
    <property type="evidence" value="ECO:0007669"/>
    <property type="project" value="UniProtKB-SubCell"/>
</dbReference>
<evidence type="ECO:0000313" key="14">
    <source>
        <dbReference type="Proteomes" id="UP000389128"/>
    </source>
</evidence>
<keyword evidence="8 12" id="KW-0812">Transmembrane</keyword>
<evidence type="ECO:0000256" key="10">
    <source>
        <dbReference type="ARBA" id="ARBA00022989"/>
    </source>
</evidence>
<comment type="similarity">
    <text evidence="3 12">Belongs to the CcmD/CycX/HelD family.</text>
</comment>
<dbReference type="InterPro" id="IPR052075">
    <property type="entry name" value="Heme_exporter_D"/>
</dbReference>
<evidence type="ECO:0000256" key="9">
    <source>
        <dbReference type="ARBA" id="ARBA00022748"/>
    </source>
</evidence>
<dbReference type="Proteomes" id="UP000389128">
    <property type="component" value="Unassembled WGS sequence"/>
</dbReference>
<evidence type="ECO:0000256" key="1">
    <source>
        <dbReference type="ARBA" id="ARBA00002442"/>
    </source>
</evidence>
<evidence type="ECO:0000256" key="3">
    <source>
        <dbReference type="ARBA" id="ARBA00008741"/>
    </source>
</evidence>
<keyword evidence="14" id="KW-1185">Reference proteome</keyword>
<evidence type="ECO:0000256" key="6">
    <source>
        <dbReference type="ARBA" id="ARBA00022475"/>
    </source>
</evidence>